<reference evidence="4" key="2">
    <citation type="submission" date="2020-04" db="EMBL/GenBank/DDBJ databases">
        <authorList>
            <consortium name="NCBI Genome Project"/>
        </authorList>
    </citation>
    <scope>NUCLEOTIDE SEQUENCE</scope>
    <source>
        <strain evidence="4">CBS 304.34</strain>
    </source>
</reference>
<reference evidence="4" key="3">
    <citation type="submission" date="2025-04" db="UniProtKB">
        <authorList>
            <consortium name="RefSeq"/>
        </authorList>
    </citation>
    <scope>IDENTIFICATION</scope>
    <source>
        <strain evidence="4">CBS 304.34</strain>
    </source>
</reference>
<feature type="region of interest" description="Disordered" evidence="1">
    <location>
        <begin position="199"/>
        <end position="237"/>
    </location>
</feature>
<dbReference type="OrthoDB" id="5374757at2759"/>
<dbReference type="EMBL" id="MU003694">
    <property type="protein sequence ID" value="KAF2814738.1"/>
    <property type="molecule type" value="Genomic_DNA"/>
</dbReference>
<feature type="compositionally biased region" description="Acidic residues" evidence="1">
    <location>
        <begin position="158"/>
        <end position="167"/>
    </location>
</feature>
<dbReference type="PANTHER" id="PTHR40635">
    <property type="match status" value="1"/>
</dbReference>
<feature type="region of interest" description="Disordered" evidence="1">
    <location>
        <begin position="81"/>
        <end position="176"/>
    </location>
</feature>
<organism evidence="2">
    <name type="scientific">Mytilinidion resinicola</name>
    <dbReference type="NCBI Taxonomy" id="574789"/>
    <lineage>
        <taxon>Eukaryota</taxon>
        <taxon>Fungi</taxon>
        <taxon>Dikarya</taxon>
        <taxon>Ascomycota</taxon>
        <taxon>Pezizomycotina</taxon>
        <taxon>Dothideomycetes</taxon>
        <taxon>Pleosporomycetidae</taxon>
        <taxon>Mytilinidiales</taxon>
        <taxon>Mytilinidiaceae</taxon>
        <taxon>Mytilinidion</taxon>
    </lineage>
</organism>
<proteinExistence type="predicted"/>
<protein>
    <submittedName>
        <fullName evidence="2 4">Uncharacterized protein</fullName>
    </submittedName>
</protein>
<evidence type="ECO:0000313" key="2">
    <source>
        <dbReference type="EMBL" id="KAF2814738.1"/>
    </source>
</evidence>
<dbReference type="AlphaFoldDB" id="A0A6A6Z1Q8"/>
<name>A0A6A6Z1Q8_9PEZI</name>
<keyword evidence="3" id="KW-1185">Reference proteome</keyword>
<dbReference type="Proteomes" id="UP000504636">
    <property type="component" value="Unplaced"/>
</dbReference>
<feature type="compositionally biased region" description="Basic and acidic residues" evidence="1">
    <location>
        <begin position="101"/>
        <end position="113"/>
    </location>
</feature>
<dbReference type="RefSeq" id="XP_033581702.1">
    <property type="nucleotide sequence ID" value="XM_033718982.1"/>
</dbReference>
<dbReference type="PANTHER" id="PTHR40635:SF1">
    <property type="match status" value="1"/>
</dbReference>
<evidence type="ECO:0000256" key="1">
    <source>
        <dbReference type="SAM" id="MobiDB-lite"/>
    </source>
</evidence>
<sequence length="237" mass="25805">MRHIDDFDVSIFLTELSARHSLLTKQKSFKEKPGLESNSKKLTGWLTAGTREDPSTVPAEAGAPIVIREDDDAGIVIRAEDDEVSLNNIPEIPEASEEDQAGERSIGDGDVVGRSKRRRQQSDMTVVESSDSDEGFQEDERPPIKRAKKGKEKNRDTDADDANETGETDDKKKLGLKTSYDGFSIYGRILCLVVKRKGGTQAKSGSGGIPGSSQQMMENWVSTQAAAEQGDDGDEDG</sequence>
<evidence type="ECO:0000313" key="3">
    <source>
        <dbReference type="Proteomes" id="UP000504636"/>
    </source>
</evidence>
<accession>A0A6A6Z1Q8</accession>
<evidence type="ECO:0000313" key="4">
    <source>
        <dbReference type="RefSeq" id="XP_033581702.1"/>
    </source>
</evidence>
<gene>
    <name evidence="2 4" type="ORF">BDZ99DRAFT_458725</name>
</gene>
<dbReference type="GeneID" id="54459875"/>
<reference evidence="2 4" key="1">
    <citation type="journal article" date="2020" name="Stud. Mycol.">
        <title>101 Dothideomycetes genomes: a test case for predicting lifestyles and emergence of pathogens.</title>
        <authorList>
            <person name="Haridas S."/>
            <person name="Albert R."/>
            <person name="Binder M."/>
            <person name="Bloem J."/>
            <person name="Labutti K."/>
            <person name="Salamov A."/>
            <person name="Andreopoulos B."/>
            <person name="Baker S."/>
            <person name="Barry K."/>
            <person name="Bills G."/>
            <person name="Bluhm B."/>
            <person name="Cannon C."/>
            <person name="Castanera R."/>
            <person name="Culley D."/>
            <person name="Daum C."/>
            <person name="Ezra D."/>
            <person name="Gonzalez J."/>
            <person name="Henrissat B."/>
            <person name="Kuo A."/>
            <person name="Liang C."/>
            <person name="Lipzen A."/>
            <person name="Lutzoni F."/>
            <person name="Magnuson J."/>
            <person name="Mondo S."/>
            <person name="Nolan M."/>
            <person name="Ohm R."/>
            <person name="Pangilinan J."/>
            <person name="Park H.-J."/>
            <person name="Ramirez L."/>
            <person name="Alfaro M."/>
            <person name="Sun H."/>
            <person name="Tritt A."/>
            <person name="Yoshinaga Y."/>
            <person name="Zwiers L.-H."/>
            <person name="Turgeon B."/>
            <person name="Goodwin S."/>
            <person name="Spatafora J."/>
            <person name="Crous P."/>
            <person name="Grigoriev I."/>
        </authorList>
    </citation>
    <scope>NUCLEOTIDE SEQUENCE</scope>
    <source>
        <strain evidence="2 4">CBS 304.34</strain>
    </source>
</reference>
<feature type="compositionally biased region" description="Polar residues" evidence="1">
    <location>
        <begin position="214"/>
        <end position="223"/>
    </location>
</feature>